<dbReference type="RefSeq" id="WP_005199474.1">
    <property type="nucleotide sequence ID" value="NZ_CP136136.1"/>
</dbReference>
<dbReference type="GO" id="GO:0003995">
    <property type="term" value="F:acyl-CoA dehydrogenase activity"/>
    <property type="evidence" value="ECO:0007669"/>
    <property type="project" value="TreeGrafter"/>
</dbReference>
<dbReference type="InterPro" id="IPR036250">
    <property type="entry name" value="AcylCo_DH-like_C"/>
</dbReference>
<organism evidence="8">
    <name type="scientific">Gordonia rubripertincta</name>
    <name type="common">Rhodococcus corallinus</name>
    <dbReference type="NCBI Taxonomy" id="36822"/>
    <lineage>
        <taxon>Bacteria</taxon>
        <taxon>Bacillati</taxon>
        <taxon>Actinomycetota</taxon>
        <taxon>Actinomycetes</taxon>
        <taxon>Mycobacteriales</taxon>
        <taxon>Gordoniaceae</taxon>
        <taxon>Gordonia</taxon>
    </lineage>
</organism>
<evidence type="ECO:0000256" key="3">
    <source>
        <dbReference type="ARBA" id="ARBA00022630"/>
    </source>
</evidence>
<dbReference type="Gene3D" id="1.20.140.10">
    <property type="entry name" value="Butyryl-CoA Dehydrogenase, subunit A, domain 3"/>
    <property type="match status" value="1"/>
</dbReference>
<dbReference type="Pfam" id="PF02771">
    <property type="entry name" value="Acyl-CoA_dh_N"/>
    <property type="match status" value="1"/>
</dbReference>
<dbReference type="InterPro" id="IPR013786">
    <property type="entry name" value="AcylCoA_DH/ox_N"/>
</dbReference>
<dbReference type="EC" id="1.-.-.-" evidence="8"/>
<dbReference type="Pfam" id="PF00441">
    <property type="entry name" value="Acyl-CoA_dh_1"/>
    <property type="match status" value="1"/>
</dbReference>
<sequence length="377" mass="39470">MELMSDQEQVEFRTMIRDGLARVAPVETTRHLVTEGRRGDEQLRDRLVELGLPGLVIAEERGGAGAGATALGILLEEAGRVLLPTAYLSSATVAPFLLRHDDSGRAADVIAGVAAGVDRVAFADVDVRGAARTELEDGPGGPTVTGSKAAVIDGDLATDLLVTATRGGESVVVLVDAHSPGLVIEELPCLDETRPVVQMRFDHVSGEPLKIAEVDRVLDDARALLRLSLAAEASGQIAACLDLSVEYAKSRRQFGRAIGGFQAIKHRCADMFVAAQAASASVAAAFAAWDEQPEQRGLIAEAATAYCLQAGFDAAASTMQIHGGVAFTAEALPQLFLKRAKATQLLAGGMDAEVARLADLVFDEGRDPLEPILGAAS</sequence>
<dbReference type="AlphaFoldDB" id="A0AAW6RD99"/>
<dbReference type="InterPro" id="IPR009100">
    <property type="entry name" value="AcylCoA_DH/oxidase_NM_dom_sf"/>
</dbReference>
<dbReference type="Gene3D" id="2.40.110.10">
    <property type="entry name" value="Butyryl-CoA Dehydrogenase, subunit A, domain 2"/>
    <property type="match status" value="1"/>
</dbReference>
<dbReference type="PANTHER" id="PTHR43884:SF20">
    <property type="entry name" value="ACYL-COA DEHYDROGENASE FADE28"/>
    <property type="match status" value="1"/>
</dbReference>
<feature type="domain" description="Acyl-CoA dehydrogenase/oxidase C-terminal" evidence="6">
    <location>
        <begin position="226"/>
        <end position="349"/>
    </location>
</feature>
<keyword evidence="5 8" id="KW-0560">Oxidoreductase</keyword>
<dbReference type="PANTHER" id="PTHR43884">
    <property type="entry name" value="ACYL-COA DEHYDROGENASE"/>
    <property type="match status" value="1"/>
</dbReference>
<dbReference type="EMBL" id="JARUXG010000008">
    <property type="protein sequence ID" value="MDG6782100.1"/>
    <property type="molecule type" value="Genomic_DNA"/>
</dbReference>
<evidence type="ECO:0000256" key="2">
    <source>
        <dbReference type="ARBA" id="ARBA00009347"/>
    </source>
</evidence>
<dbReference type="SUPFAM" id="SSF47203">
    <property type="entry name" value="Acyl-CoA dehydrogenase C-terminal domain-like"/>
    <property type="match status" value="1"/>
</dbReference>
<dbReference type="InterPro" id="IPR046373">
    <property type="entry name" value="Acyl-CoA_Oxase/DH_mid-dom_sf"/>
</dbReference>
<proteinExistence type="inferred from homology"/>
<name>A0AAW6RD99_GORRU</name>
<gene>
    <name evidence="8" type="ORF">QBL07_14815</name>
</gene>
<dbReference type="SUPFAM" id="SSF56645">
    <property type="entry name" value="Acyl-CoA dehydrogenase NM domain-like"/>
    <property type="match status" value="1"/>
</dbReference>
<dbReference type="Gene3D" id="1.10.540.10">
    <property type="entry name" value="Acyl-CoA dehydrogenase/oxidase, N-terminal domain"/>
    <property type="match status" value="1"/>
</dbReference>
<reference evidence="8" key="1">
    <citation type="submission" date="2023-04" db="EMBL/GenBank/DDBJ databases">
        <title>Characterization and analysis of the complete genome of Gordonia rubripertincta 112, the degrader of aromatic and aliphatic compounds.</title>
        <authorList>
            <person name="Frantsuzova E."/>
            <person name="Bogun A."/>
            <person name="Delegan Y."/>
        </authorList>
    </citation>
    <scope>NUCLEOTIDE SEQUENCE</scope>
    <source>
        <strain evidence="8">112</strain>
    </source>
</reference>
<evidence type="ECO:0000313" key="8">
    <source>
        <dbReference type="EMBL" id="MDG6782100.1"/>
    </source>
</evidence>
<protein>
    <submittedName>
        <fullName evidence="8">Acyl-CoA/acyl-ACP dehydrogenase</fullName>
        <ecNumber evidence="8">1.-.-.-</ecNumber>
    </submittedName>
</protein>
<comment type="similarity">
    <text evidence="2">Belongs to the acyl-CoA dehydrogenase family.</text>
</comment>
<evidence type="ECO:0000259" key="7">
    <source>
        <dbReference type="Pfam" id="PF02771"/>
    </source>
</evidence>
<comment type="cofactor">
    <cofactor evidence="1">
        <name>FAD</name>
        <dbReference type="ChEBI" id="CHEBI:57692"/>
    </cofactor>
</comment>
<accession>A0AAW6RD99</accession>
<feature type="domain" description="Acyl-CoA dehydrogenase/oxidase N-terminal" evidence="7">
    <location>
        <begin position="7"/>
        <end position="94"/>
    </location>
</feature>
<keyword evidence="3" id="KW-0285">Flavoprotein</keyword>
<evidence type="ECO:0000259" key="6">
    <source>
        <dbReference type="Pfam" id="PF00441"/>
    </source>
</evidence>
<keyword evidence="4" id="KW-0274">FAD</keyword>
<dbReference type="InterPro" id="IPR009075">
    <property type="entry name" value="AcylCo_DH/oxidase_C"/>
</dbReference>
<evidence type="ECO:0000256" key="1">
    <source>
        <dbReference type="ARBA" id="ARBA00001974"/>
    </source>
</evidence>
<dbReference type="GO" id="GO:0050660">
    <property type="term" value="F:flavin adenine dinucleotide binding"/>
    <property type="evidence" value="ECO:0007669"/>
    <property type="project" value="InterPro"/>
</dbReference>
<evidence type="ECO:0000256" key="4">
    <source>
        <dbReference type="ARBA" id="ARBA00022827"/>
    </source>
</evidence>
<comment type="caution">
    <text evidence="8">The sequence shown here is derived from an EMBL/GenBank/DDBJ whole genome shotgun (WGS) entry which is preliminary data.</text>
</comment>
<evidence type="ECO:0000256" key="5">
    <source>
        <dbReference type="ARBA" id="ARBA00023002"/>
    </source>
</evidence>
<dbReference type="InterPro" id="IPR037069">
    <property type="entry name" value="AcylCoA_DH/ox_N_sf"/>
</dbReference>